<reference evidence="1" key="1">
    <citation type="submission" date="2022-01" db="EMBL/GenBank/DDBJ databases">
        <title>Genome Sequence Resource for Two Populations of Ditylenchus destructor, the Migratory Endoparasitic Phytonematode.</title>
        <authorList>
            <person name="Zhang H."/>
            <person name="Lin R."/>
            <person name="Xie B."/>
        </authorList>
    </citation>
    <scope>NUCLEOTIDE SEQUENCE</scope>
    <source>
        <strain evidence="1">BazhouSP</strain>
    </source>
</reference>
<keyword evidence="2" id="KW-1185">Reference proteome</keyword>
<protein>
    <submittedName>
        <fullName evidence="1">Uncharacterized protein</fullName>
    </submittedName>
</protein>
<evidence type="ECO:0000313" key="2">
    <source>
        <dbReference type="Proteomes" id="UP001201812"/>
    </source>
</evidence>
<name>A0AAD4MS17_9BILA</name>
<accession>A0AAD4MS17</accession>
<dbReference type="EMBL" id="JAKKPZ010000088">
    <property type="protein sequence ID" value="KAI1703059.1"/>
    <property type="molecule type" value="Genomic_DNA"/>
</dbReference>
<dbReference type="Proteomes" id="UP001201812">
    <property type="component" value="Unassembled WGS sequence"/>
</dbReference>
<evidence type="ECO:0000313" key="1">
    <source>
        <dbReference type="EMBL" id="KAI1703059.1"/>
    </source>
</evidence>
<comment type="caution">
    <text evidence="1">The sequence shown here is derived from an EMBL/GenBank/DDBJ whole genome shotgun (WGS) entry which is preliminary data.</text>
</comment>
<sequence>MLIGTQDIAYAMRKRGSLQQMTENEKQHLWKTLTQYLADVDKPVVNWFLHYPKSFEEGNGLTYTDVIGTAEEENIPDKCINIGKRERTYYVLLDGRIFSLNESHPPSLYEFAKSAC</sequence>
<dbReference type="AlphaFoldDB" id="A0AAD4MS17"/>
<proteinExistence type="predicted"/>
<organism evidence="1 2">
    <name type="scientific">Ditylenchus destructor</name>
    <dbReference type="NCBI Taxonomy" id="166010"/>
    <lineage>
        <taxon>Eukaryota</taxon>
        <taxon>Metazoa</taxon>
        <taxon>Ecdysozoa</taxon>
        <taxon>Nematoda</taxon>
        <taxon>Chromadorea</taxon>
        <taxon>Rhabditida</taxon>
        <taxon>Tylenchina</taxon>
        <taxon>Tylenchomorpha</taxon>
        <taxon>Sphaerularioidea</taxon>
        <taxon>Anguinidae</taxon>
        <taxon>Anguininae</taxon>
        <taxon>Ditylenchus</taxon>
    </lineage>
</organism>
<gene>
    <name evidence="1" type="ORF">DdX_15118</name>
</gene>